<organism evidence="5 6">
    <name type="scientific">Thyridium curvatum</name>
    <dbReference type="NCBI Taxonomy" id="1093900"/>
    <lineage>
        <taxon>Eukaryota</taxon>
        <taxon>Fungi</taxon>
        <taxon>Dikarya</taxon>
        <taxon>Ascomycota</taxon>
        <taxon>Pezizomycotina</taxon>
        <taxon>Sordariomycetes</taxon>
        <taxon>Sordariomycetidae</taxon>
        <taxon>Thyridiales</taxon>
        <taxon>Thyridiaceae</taxon>
        <taxon>Thyridium</taxon>
    </lineage>
</organism>
<evidence type="ECO:0000256" key="3">
    <source>
        <dbReference type="ARBA" id="ARBA00022833"/>
    </source>
</evidence>
<dbReference type="RefSeq" id="XP_030996479.1">
    <property type="nucleotide sequence ID" value="XM_031139654.1"/>
</dbReference>
<keyword evidence="2" id="KW-0863">Zinc-finger</keyword>
<keyword evidence="1" id="KW-0479">Metal-binding</keyword>
<protein>
    <recommendedName>
        <fullName evidence="4">MYND-type domain-containing protein</fullName>
    </recommendedName>
</protein>
<accession>A0A507BDE1</accession>
<evidence type="ECO:0000256" key="2">
    <source>
        <dbReference type="ARBA" id="ARBA00022771"/>
    </source>
</evidence>
<dbReference type="Proteomes" id="UP000319257">
    <property type="component" value="Unassembled WGS sequence"/>
</dbReference>
<keyword evidence="3" id="KW-0862">Zinc</keyword>
<keyword evidence="6" id="KW-1185">Reference proteome</keyword>
<dbReference type="PROSITE" id="PS01360">
    <property type="entry name" value="ZF_MYND_1"/>
    <property type="match status" value="1"/>
</dbReference>
<evidence type="ECO:0000313" key="5">
    <source>
        <dbReference type="EMBL" id="TPX14768.1"/>
    </source>
</evidence>
<proteinExistence type="predicted"/>
<dbReference type="GeneID" id="41972610"/>
<comment type="caution">
    <text evidence="5">The sequence shown here is derived from an EMBL/GenBank/DDBJ whole genome shotgun (WGS) entry which is preliminary data.</text>
</comment>
<dbReference type="InParanoid" id="A0A507BDE1"/>
<dbReference type="GO" id="GO:0008270">
    <property type="term" value="F:zinc ion binding"/>
    <property type="evidence" value="ECO:0007669"/>
    <property type="project" value="UniProtKB-KW"/>
</dbReference>
<evidence type="ECO:0000259" key="4">
    <source>
        <dbReference type="PROSITE" id="PS01360"/>
    </source>
</evidence>
<gene>
    <name evidence="5" type="ORF">E0L32_005163</name>
</gene>
<reference evidence="5 6" key="1">
    <citation type="submission" date="2019-06" db="EMBL/GenBank/DDBJ databases">
        <title>Draft genome sequence of the filamentous fungus Phialemoniopsis curvata isolated from diesel fuel.</title>
        <authorList>
            <person name="Varaljay V.A."/>
            <person name="Lyon W.J."/>
            <person name="Crouch A.L."/>
            <person name="Drake C.E."/>
            <person name="Hollomon J.M."/>
            <person name="Nadeau L.J."/>
            <person name="Nunn H.S."/>
            <person name="Stevenson B.S."/>
            <person name="Bojanowski C.L."/>
            <person name="Crookes-Goodson W.J."/>
        </authorList>
    </citation>
    <scope>NUCLEOTIDE SEQUENCE [LARGE SCALE GENOMIC DNA]</scope>
    <source>
        <strain evidence="5 6">D216</strain>
    </source>
</reference>
<sequence length="218" mass="25189">MAAAMGPCLRCGDITPNLCFVCDNEFFCQERCAGLSTEDHKSRCHSDREDLETSAHELVYYATHFANFSIPYNGPMEFYSDFRVAVMRECGEESNLYDTIRFVCEEKRDSEENIRDETMASPELIDRWRKNKVLGTKLAGIFTLIPVPTNGVHPLSSPYDMRLLALRHWVEMNYAFLNGKSDLYWILMPMDTEGTEEDYGTQLEAKQRFICRKQGYPV</sequence>
<evidence type="ECO:0000313" key="6">
    <source>
        <dbReference type="Proteomes" id="UP000319257"/>
    </source>
</evidence>
<dbReference type="EMBL" id="SKBQ01000026">
    <property type="protein sequence ID" value="TPX14768.1"/>
    <property type="molecule type" value="Genomic_DNA"/>
</dbReference>
<dbReference type="AlphaFoldDB" id="A0A507BDE1"/>
<dbReference type="SUPFAM" id="SSF144232">
    <property type="entry name" value="HIT/MYND zinc finger-like"/>
    <property type="match status" value="1"/>
</dbReference>
<dbReference type="InterPro" id="IPR002893">
    <property type="entry name" value="Znf_MYND"/>
</dbReference>
<feature type="domain" description="MYND-type" evidence="4">
    <location>
        <begin position="8"/>
        <end position="44"/>
    </location>
</feature>
<name>A0A507BDE1_9PEZI</name>
<evidence type="ECO:0000256" key="1">
    <source>
        <dbReference type="ARBA" id="ARBA00022723"/>
    </source>
</evidence>